<accession>A0A2G3A813</accession>
<keyword evidence="3" id="KW-1185">Reference proteome</keyword>
<sequence length="400" mass="45523">MMLDRMHGVLDVLNAFSSFSHIEKFYSFGRKMPRAPLPSEAPTFNVNPTIVIPHSTSNPVLNIFSDQHYASEPIFKSIGLYDYTQPPEFPPNTEKPVRTEEQEKMDRKLRSLELTMKNLQGLGGYKSVSYKDLCMFPGLHLSLGFKMPKFEKYDGHGDPVAHLRRYCNQLRGAGEKKELLMAYFGESLSVIQKCSGSVGGNKNEEDASAIVVGQQAWARGPHHRYPWAQTQVYAQAPQNLSQNPLYSNPLSPYQVYDAQPYVQPPSYPHWRVLTLSSHPLTPHTYRSPSRPGFQFKPNNEMRQKSRDRFTPIGESYASLFQRLVQRDIITPLLGYTPDPHSRNFDPNVQCAYHSNVQGHSIEDCRALKREIEKIIQDKSIMVQNIDSEESSSHADMQTSG</sequence>
<dbReference type="PANTHER" id="PTHR33223:SF8">
    <property type="entry name" value="OS04G0172440 PROTEIN"/>
    <property type="match status" value="1"/>
</dbReference>
<reference evidence="2 3" key="1">
    <citation type="journal article" date="2014" name="Nat. Genet.">
        <title>Genome sequence of the hot pepper provides insights into the evolution of pungency in Capsicum species.</title>
        <authorList>
            <person name="Kim S."/>
            <person name="Park M."/>
            <person name="Yeom S.I."/>
            <person name="Kim Y.M."/>
            <person name="Lee J.M."/>
            <person name="Lee H.A."/>
            <person name="Seo E."/>
            <person name="Choi J."/>
            <person name="Cheong K."/>
            <person name="Kim K.T."/>
            <person name="Jung K."/>
            <person name="Lee G.W."/>
            <person name="Oh S.K."/>
            <person name="Bae C."/>
            <person name="Kim S.B."/>
            <person name="Lee H.Y."/>
            <person name="Kim S.Y."/>
            <person name="Kim M.S."/>
            <person name="Kang B.C."/>
            <person name="Jo Y.D."/>
            <person name="Yang H.B."/>
            <person name="Jeong H.J."/>
            <person name="Kang W.H."/>
            <person name="Kwon J.K."/>
            <person name="Shin C."/>
            <person name="Lim J.Y."/>
            <person name="Park J.H."/>
            <person name="Huh J.H."/>
            <person name="Kim J.S."/>
            <person name="Kim B.D."/>
            <person name="Cohen O."/>
            <person name="Paran I."/>
            <person name="Suh M.C."/>
            <person name="Lee S.B."/>
            <person name="Kim Y.K."/>
            <person name="Shin Y."/>
            <person name="Noh S.J."/>
            <person name="Park J."/>
            <person name="Seo Y.S."/>
            <person name="Kwon S.Y."/>
            <person name="Kim H.A."/>
            <person name="Park J.M."/>
            <person name="Kim H.J."/>
            <person name="Choi S.B."/>
            <person name="Bosland P.W."/>
            <person name="Reeves G."/>
            <person name="Jo S.H."/>
            <person name="Lee B.W."/>
            <person name="Cho H.T."/>
            <person name="Choi H.S."/>
            <person name="Lee M.S."/>
            <person name="Yu Y."/>
            <person name="Do Choi Y."/>
            <person name="Park B.S."/>
            <person name="van Deynze A."/>
            <person name="Ashrafi H."/>
            <person name="Hill T."/>
            <person name="Kim W.T."/>
            <person name="Pai H.S."/>
            <person name="Ahn H.K."/>
            <person name="Yeam I."/>
            <person name="Giovannoni J.J."/>
            <person name="Rose J.K."/>
            <person name="Sorensen I."/>
            <person name="Lee S.J."/>
            <person name="Kim R.W."/>
            <person name="Choi I.Y."/>
            <person name="Choi B.S."/>
            <person name="Lim J.S."/>
            <person name="Lee Y.H."/>
            <person name="Choi D."/>
        </authorList>
    </citation>
    <scope>NUCLEOTIDE SEQUENCE [LARGE SCALE GENOMIC DNA]</scope>
    <source>
        <strain evidence="3">cv. CM334</strain>
    </source>
</reference>
<comment type="caution">
    <text evidence="2">The sequence shown here is derived from an EMBL/GenBank/DDBJ whole genome shotgun (WGS) entry which is preliminary data.</text>
</comment>
<reference evidence="2 3" key="2">
    <citation type="journal article" date="2017" name="Genome Biol.">
        <title>New reference genome sequences of hot pepper reveal the massive evolution of plant disease-resistance genes by retroduplication.</title>
        <authorList>
            <person name="Kim S."/>
            <person name="Park J."/>
            <person name="Yeom S.I."/>
            <person name="Kim Y.M."/>
            <person name="Seo E."/>
            <person name="Kim K.T."/>
            <person name="Kim M.S."/>
            <person name="Lee J.M."/>
            <person name="Cheong K."/>
            <person name="Shin H.S."/>
            <person name="Kim S.B."/>
            <person name="Han K."/>
            <person name="Lee J."/>
            <person name="Park M."/>
            <person name="Lee H.A."/>
            <person name="Lee H.Y."/>
            <person name="Lee Y."/>
            <person name="Oh S."/>
            <person name="Lee J.H."/>
            <person name="Choi E."/>
            <person name="Choi E."/>
            <person name="Lee S.E."/>
            <person name="Jeon J."/>
            <person name="Kim H."/>
            <person name="Choi G."/>
            <person name="Song H."/>
            <person name="Lee J."/>
            <person name="Lee S.C."/>
            <person name="Kwon J.K."/>
            <person name="Lee H.Y."/>
            <person name="Koo N."/>
            <person name="Hong Y."/>
            <person name="Kim R.W."/>
            <person name="Kang W.H."/>
            <person name="Huh J.H."/>
            <person name="Kang B.C."/>
            <person name="Yang T.J."/>
            <person name="Lee Y.H."/>
            <person name="Bennetzen J.L."/>
            <person name="Choi D."/>
        </authorList>
    </citation>
    <scope>NUCLEOTIDE SEQUENCE [LARGE SCALE GENOMIC DNA]</scope>
    <source>
        <strain evidence="3">cv. CM334</strain>
    </source>
</reference>
<name>A0A2G3A813_CAPAN</name>
<proteinExistence type="predicted"/>
<evidence type="ECO:0000256" key="1">
    <source>
        <dbReference type="SAM" id="MobiDB-lite"/>
    </source>
</evidence>
<dbReference type="Proteomes" id="UP000222542">
    <property type="component" value="Unassembled WGS sequence"/>
</dbReference>
<gene>
    <name evidence="2" type="ORF">T459_05443</name>
</gene>
<dbReference type="OMA" id="DISHWHM"/>
<evidence type="ECO:0000313" key="3">
    <source>
        <dbReference type="Proteomes" id="UP000222542"/>
    </source>
</evidence>
<evidence type="ECO:0008006" key="4">
    <source>
        <dbReference type="Google" id="ProtNLM"/>
    </source>
</evidence>
<organism evidence="2 3">
    <name type="scientific">Capsicum annuum</name>
    <name type="common">Capsicum pepper</name>
    <dbReference type="NCBI Taxonomy" id="4072"/>
    <lineage>
        <taxon>Eukaryota</taxon>
        <taxon>Viridiplantae</taxon>
        <taxon>Streptophyta</taxon>
        <taxon>Embryophyta</taxon>
        <taxon>Tracheophyta</taxon>
        <taxon>Spermatophyta</taxon>
        <taxon>Magnoliopsida</taxon>
        <taxon>eudicotyledons</taxon>
        <taxon>Gunneridae</taxon>
        <taxon>Pentapetalae</taxon>
        <taxon>asterids</taxon>
        <taxon>lamiids</taxon>
        <taxon>Solanales</taxon>
        <taxon>Solanaceae</taxon>
        <taxon>Solanoideae</taxon>
        <taxon>Capsiceae</taxon>
        <taxon>Capsicum</taxon>
    </lineage>
</organism>
<dbReference type="Gramene" id="PHT90330">
    <property type="protein sequence ID" value="PHT90330"/>
    <property type="gene ID" value="T459_05443"/>
</dbReference>
<dbReference type="PANTHER" id="PTHR33223">
    <property type="entry name" value="CCHC-TYPE DOMAIN-CONTAINING PROTEIN"/>
    <property type="match status" value="1"/>
</dbReference>
<evidence type="ECO:0000313" key="2">
    <source>
        <dbReference type="EMBL" id="PHT90330.1"/>
    </source>
</evidence>
<dbReference type="EMBL" id="AYRZ02000002">
    <property type="protein sequence ID" value="PHT90330.1"/>
    <property type="molecule type" value="Genomic_DNA"/>
</dbReference>
<protein>
    <recommendedName>
        <fullName evidence="4">Gag-pro-like protein</fullName>
    </recommendedName>
</protein>
<dbReference type="AlphaFoldDB" id="A0A2G3A813"/>
<feature type="region of interest" description="Disordered" evidence="1">
    <location>
        <begin position="284"/>
        <end position="304"/>
    </location>
</feature>